<name>A0ABN9VSG8_9DINO</name>
<feature type="compositionally biased region" description="Basic residues" evidence="1">
    <location>
        <begin position="801"/>
        <end position="818"/>
    </location>
</feature>
<accession>A0ABN9VSG8</accession>
<dbReference type="Proteomes" id="UP001189429">
    <property type="component" value="Unassembled WGS sequence"/>
</dbReference>
<feature type="compositionally biased region" description="Low complexity" evidence="1">
    <location>
        <begin position="749"/>
        <end position="759"/>
    </location>
</feature>
<sequence>MGLPSSPLLLENLVNYAQSSPGPRLGAGWREWCNEVMAALNWPHCGKDELREPRHLADQHREFELPAANSERGSACEASHAEMLAQAPGYAGDSGRARPYSEPLAAWPESTKAVSTADVVAEADSAALQGWGQSMLNPESVAAELRESPGASRPYADPELRHRPKSCAQFLKQPEARDAMSRQAASPLASFTTSLFFVEKSNHMLRFAFDTRMANCSFAAPPAARHPTPGARASVDCDDSIVFAQGDIQCAFYHLRLPAGKESLFSLPAISNISIGLKSINGAPTGINDFAQPLVTVAPMGWRVAGAALACGFRALVRRVPAERNVSDRSCRARAQKLPSWNPWAARVFGGNAEQDVVLALFFAHLFLDGYASATGRMATAALRRWLGAGRGPGPFGPPGPGRIAEASLWSFSPDQVRQAFESSLVPLQLDGERASLRHGALDAVARASANGLPFEVASAGTDMIVAAASQLPGAARYIGQFLINEFFSAVAAREDLRAAPSLCFASGRLELVAALRRMPSLAAATAGVPRALEGSEDRATCWRQKRTGQGVQIRHLWVDKGNVRTSSDASARALRAGPGSRALLPRGIVGVVVALVTQAITLLHERLGATGVIEAGRLAQRGVCPARVFVKVKARRQHPKSCKGIGILILGGVLREVATKLYRGDSATHRAVAISARQPPTQRSTLPVAASAESAIAGAAPEARACTRPALEGETSAAGADSAACLAGGAELTPIADLAPPPPPPQAVPQAVAVSAASDEAGQPDGSFGSAWPANPTLLETRHGRLEEDRAGEGLGRGPRQGRRLRARRGPSPRRGTRSPAYHFS</sequence>
<keyword evidence="3" id="KW-1185">Reference proteome</keyword>
<organism evidence="2 3">
    <name type="scientific">Prorocentrum cordatum</name>
    <dbReference type="NCBI Taxonomy" id="2364126"/>
    <lineage>
        <taxon>Eukaryota</taxon>
        <taxon>Sar</taxon>
        <taxon>Alveolata</taxon>
        <taxon>Dinophyceae</taxon>
        <taxon>Prorocentrales</taxon>
        <taxon>Prorocentraceae</taxon>
        <taxon>Prorocentrum</taxon>
    </lineage>
</organism>
<evidence type="ECO:0000256" key="1">
    <source>
        <dbReference type="SAM" id="MobiDB-lite"/>
    </source>
</evidence>
<evidence type="ECO:0000313" key="2">
    <source>
        <dbReference type="EMBL" id="CAK0875907.1"/>
    </source>
</evidence>
<evidence type="ECO:0000313" key="3">
    <source>
        <dbReference type="Proteomes" id="UP001189429"/>
    </source>
</evidence>
<protein>
    <submittedName>
        <fullName evidence="2">Uncharacterized protein</fullName>
    </submittedName>
</protein>
<reference evidence="2" key="1">
    <citation type="submission" date="2023-10" db="EMBL/GenBank/DDBJ databases">
        <authorList>
            <person name="Chen Y."/>
            <person name="Shah S."/>
            <person name="Dougan E. K."/>
            <person name="Thang M."/>
            <person name="Chan C."/>
        </authorList>
    </citation>
    <scope>NUCLEOTIDE SEQUENCE [LARGE SCALE GENOMIC DNA]</scope>
</reference>
<feature type="region of interest" description="Disordered" evidence="1">
    <location>
        <begin position="736"/>
        <end position="826"/>
    </location>
</feature>
<proteinExistence type="predicted"/>
<dbReference type="EMBL" id="CAUYUJ010017571">
    <property type="protein sequence ID" value="CAK0875907.1"/>
    <property type="molecule type" value="Genomic_DNA"/>
</dbReference>
<feature type="compositionally biased region" description="Basic and acidic residues" evidence="1">
    <location>
        <begin position="781"/>
        <end position="793"/>
    </location>
</feature>
<comment type="caution">
    <text evidence="2">The sequence shown here is derived from an EMBL/GenBank/DDBJ whole genome shotgun (WGS) entry which is preliminary data.</text>
</comment>
<gene>
    <name evidence="2" type="ORF">PCOR1329_LOCUS60456</name>
</gene>